<evidence type="ECO:0000256" key="4">
    <source>
        <dbReference type="ARBA" id="ARBA00022692"/>
    </source>
</evidence>
<dbReference type="PANTHER" id="PTHR11351">
    <property type="entry name" value="ACYL-COA DESATURASE"/>
    <property type="match status" value="1"/>
</dbReference>
<dbReference type="EMBL" id="CADEPI010000099">
    <property type="protein sequence ID" value="CAB3374535.1"/>
    <property type="molecule type" value="Genomic_DNA"/>
</dbReference>
<evidence type="ECO:0000256" key="6">
    <source>
        <dbReference type="ARBA" id="ARBA00022832"/>
    </source>
</evidence>
<evidence type="ECO:0000256" key="7">
    <source>
        <dbReference type="ARBA" id="ARBA00022989"/>
    </source>
</evidence>
<evidence type="ECO:0000259" key="15">
    <source>
        <dbReference type="Pfam" id="PF00487"/>
    </source>
</evidence>
<comment type="cofactor">
    <cofactor evidence="13">
        <name>Fe(2+)</name>
        <dbReference type="ChEBI" id="CHEBI:29033"/>
    </cofactor>
</comment>
<evidence type="ECO:0000256" key="11">
    <source>
        <dbReference type="ARBA" id="ARBA00023136"/>
    </source>
</evidence>
<accession>A0A8S1D2E4</accession>
<keyword evidence="4 13" id="KW-0812">Transmembrane</keyword>
<keyword evidence="10" id="KW-0443">Lipid metabolism</keyword>
<dbReference type="GO" id="GO:0005789">
    <property type="term" value="C:endoplasmic reticulum membrane"/>
    <property type="evidence" value="ECO:0007669"/>
    <property type="project" value="TreeGrafter"/>
</dbReference>
<dbReference type="InterPro" id="IPR001522">
    <property type="entry name" value="FADS-1_CS"/>
</dbReference>
<evidence type="ECO:0000256" key="9">
    <source>
        <dbReference type="ARBA" id="ARBA00023004"/>
    </source>
</evidence>
<dbReference type="OrthoDB" id="10260134at2759"/>
<comment type="domain">
    <text evidence="13">The histidine box domains are involved in binding the catalytic metal ions.</text>
</comment>
<dbReference type="GO" id="GO:0006636">
    <property type="term" value="P:unsaturated fatty acid biosynthetic process"/>
    <property type="evidence" value="ECO:0007669"/>
    <property type="project" value="TreeGrafter"/>
</dbReference>
<dbReference type="PROSITE" id="PS00476">
    <property type="entry name" value="FATTY_ACID_DESATUR_1"/>
    <property type="match status" value="1"/>
</dbReference>
<sequence>MKGQHDYTRTEEKIVETQKNRRGYNFVAIFHLVLFHSLSIYFLLFKLTAPQWQTYLWNAFYFFFSGFGVSAGVHRLWAHKTYKAKTPLKILLAICFAASGQETIRYWVRDHRIHHKFSETEADPYDVRRGFFYAHFGWLATKKSPLILEKGRSIDISDLKNCPIVSFHDKHYQVLRLILCFALPTTVPVYFWGEDWWIAFLFNALRFVLVLNAVFSLNSFGHSMGSRPYDTNLKAVENYPVAIATFGEGYHNYHHAFPFDYRTSDMDYYFNPTMRVINMFAKIGLAYDLKVASPEMIKRRAQRSGDGTHRKISGILIQRPKQFSLDSHASLIDLFVCKNISCTRCSRRHLPSSSAGSCRVTIAAGESTATHKLIVHPHLRVGMPPNKEDIDLYDDRMESFVDDMPPKKISPLFSMDESEVDYNQPIKWFNVFALSSVHILSIGGFIIGITQVKLMTIFFFFVYGLICAFGVTSGVHRLWTHRSYSANVPLRVILMLCYACAGQNKIYTWVRDHRVHHKFSETPADPHNSKRGFFFSHIGWLMKKKHPLCIQQGRKIDLSDIKNDEIVQFFDDNFIMMKTMFCFVIPTYIARNYIGEPLWIAFLANLFRYMIVLNGTWAVNSFAHTFGHHSYDKNIAPTESNLACNLSFGEGWHNYHHTFPYDYRQSEFGIHKYNMPTMFIDFFAWLGWASNRKAVPVEVAQRQAKKRGDGTRFEQENKAGISN</sequence>
<evidence type="ECO:0000256" key="2">
    <source>
        <dbReference type="ARBA" id="ARBA00009295"/>
    </source>
</evidence>
<dbReference type="AlphaFoldDB" id="A0A8S1D2E4"/>
<evidence type="ECO:0000256" key="1">
    <source>
        <dbReference type="ARBA" id="ARBA00004141"/>
    </source>
</evidence>
<gene>
    <name evidence="16" type="ORF">CLODIP_2_CD13134</name>
</gene>
<comment type="similarity">
    <text evidence="2 13">Belongs to the fatty acid desaturase type 1 family.</text>
</comment>
<dbReference type="InterPro" id="IPR005804">
    <property type="entry name" value="FA_desaturase_dom"/>
</dbReference>
<keyword evidence="3 13" id="KW-0444">Lipid biosynthesis</keyword>
<name>A0A8S1D2E4_9INSE</name>
<evidence type="ECO:0000313" key="16">
    <source>
        <dbReference type="EMBL" id="CAB3374535.1"/>
    </source>
</evidence>
<evidence type="ECO:0000256" key="10">
    <source>
        <dbReference type="ARBA" id="ARBA00023098"/>
    </source>
</evidence>
<organism evidence="16 17">
    <name type="scientific">Cloeon dipterum</name>
    <dbReference type="NCBI Taxonomy" id="197152"/>
    <lineage>
        <taxon>Eukaryota</taxon>
        <taxon>Metazoa</taxon>
        <taxon>Ecdysozoa</taxon>
        <taxon>Arthropoda</taxon>
        <taxon>Hexapoda</taxon>
        <taxon>Insecta</taxon>
        <taxon>Pterygota</taxon>
        <taxon>Palaeoptera</taxon>
        <taxon>Ephemeroptera</taxon>
        <taxon>Pisciforma</taxon>
        <taxon>Baetidae</taxon>
        <taxon>Cloeon</taxon>
    </lineage>
</organism>
<evidence type="ECO:0000313" key="17">
    <source>
        <dbReference type="Proteomes" id="UP000494165"/>
    </source>
</evidence>
<evidence type="ECO:0000256" key="5">
    <source>
        <dbReference type="ARBA" id="ARBA00022723"/>
    </source>
</evidence>
<feature type="transmembrane region" description="Helical" evidence="14">
    <location>
        <begin position="174"/>
        <end position="191"/>
    </location>
</feature>
<dbReference type="PANTHER" id="PTHR11351:SF21">
    <property type="entry name" value="GH07782P"/>
    <property type="match status" value="1"/>
</dbReference>
<feature type="transmembrane region" description="Helical" evidence="14">
    <location>
        <begin position="197"/>
        <end position="217"/>
    </location>
</feature>
<feature type="transmembrane region" description="Helical" evidence="14">
    <location>
        <begin position="455"/>
        <end position="475"/>
    </location>
</feature>
<keyword evidence="9" id="KW-0408">Iron</keyword>
<dbReference type="InterPro" id="IPR015876">
    <property type="entry name" value="Acyl-CoA_DS"/>
</dbReference>
<dbReference type="GO" id="GO:0005506">
    <property type="term" value="F:iron ion binding"/>
    <property type="evidence" value="ECO:0007669"/>
    <property type="project" value="TreeGrafter"/>
</dbReference>
<feature type="transmembrane region" description="Helical" evidence="14">
    <location>
        <begin position="428"/>
        <end position="449"/>
    </location>
</feature>
<comment type="caution">
    <text evidence="16">The sequence shown here is derived from an EMBL/GenBank/DDBJ whole genome shotgun (WGS) entry which is preliminary data.</text>
</comment>
<keyword evidence="12 13" id="KW-0275">Fatty acid biosynthesis</keyword>
<evidence type="ECO:0000256" key="12">
    <source>
        <dbReference type="ARBA" id="ARBA00023160"/>
    </source>
</evidence>
<keyword evidence="11 14" id="KW-0472">Membrane</keyword>
<keyword evidence="17" id="KW-1185">Reference proteome</keyword>
<feature type="transmembrane region" description="Helical" evidence="14">
    <location>
        <begin position="23"/>
        <end position="44"/>
    </location>
</feature>
<proteinExistence type="inferred from homology"/>
<feature type="domain" description="Fatty acid desaturase" evidence="15">
    <location>
        <begin position="457"/>
        <end position="677"/>
    </location>
</feature>
<keyword evidence="8 13" id="KW-0560">Oxidoreductase</keyword>
<evidence type="ECO:0000256" key="13">
    <source>
        <dbReference type="RuleBase" id="RU000581"/>
    </source>
</evidence>
<comment type="subcellular location">
    <subcellularLocation>
        <location evidence="1">Membrane</location>
        <topology evidence="1">Multi-pass membrane protein</topology>
    </subcellularLocation>
</comment>
<dbReference type="Pfam" id="PF00487">
    <property type="entry name" value="FA_desaturase"/>
    <property type="match status" value="2"/>
</dbReference>
<evidence type="ECO:0000256" key="14">
    <source>
        <dbReference type="SAM" id="Phobius"/>
    </source>
</evidence>
<keyword evidence="7 14" id="KW-1133">Transmembrane helix</keyword>
<protein>
    <recommendedName>
        <fullName evidence="15">Fatty acid desaturase domain-containing protein</fullName>
    </recommendedName>
</protein>
<dbReference type="PRINTS" id="PR00075">
    <property type="entry name" value="FACDDSATRASE"/>
</dbReference>
<dbReference type="CDD" id="cd03505">
    <property type="entry name" value="Delta9-FADS-like"/>
    <property type="match status" value="2"/>
</dbReference>
<feature type="transmembrane region" description="Helical" evidence="14">
    <location>
        <begin position="56"/>
        <end position="77"/>
    </location>
</feature>
<evidence type="ECO:0000256" key="3">
    <source>
        <dbReference type="ARBA" id="ARBA00022516"/>
    </source>
</evidence>
<dbReference type="GO" id="GO:0004768">
    <property type="term" value="F:stearoyl-CoA 9-desaturase activity"/>
    <property type="evidence" value="ECO:0007669"/>
    <property type="project" value="TreeGrafter"/>
</dbReference>
<keyword evidence="6" id="KW-0276">Fatty acid metabolism</keyword>
<keyword evidence="5" id="KW-0479">Metal-binding</keyword>
<dbReference type="Proteomes" id="UP000494165">
    <property type="component" value="Unassembled WGS sequence"/>
</dbReference>
<feature type="domain" description="Fatty acid desaturase" evidence="15">
    <location>
        <begin position="52"/>
        <end position="268"/>
    </location>
</feature>
<evidence type="ECO:0000256" key="8">
    <source>
        <dbReference type="ARBA" id="ARBA00023002"/>
    </source>
</evidence>
<reference evidence="16 17" key="1">
    <citation type="submission" date="2020-04" db="EMBL/GenBank/DDBJ databases">
        <authorList>
            <person name="Alioto T."/>
            <person name="Alioto T."/>
            <person name="Gomez Garrido J."/>
        </authorList>
    </citation>
    <scope>NUCLEOTIDE SEQUENCE [LARGE SCALE GENOMIC DNA]</scope>
</reference>